<keyword evidence="1" id="KW-1133">Transmembrane helix</keyword>
<dbReference type="EMBL" id="NIBD01000005">
    <property type="protein sequence ID" value="PAB56993.1"/>
    <property type="molecule type" value="Genomic_DNA"/>
</dbReference>
<evidence type="ECO:0000313" key="6">
    <source>
        <dbReference type="Proteomes" id="UP000216448"/>
    </source>
</evidence>
<dbReference type="Proteomes" id="UP000216008">
    <property type="component" value="Unassembled WGS sequence"/>
</dbReference>
<comment type="caution">
    <text evidence="4">The sequence shown here is derived from an EMBL/GenBank/DDBJ whole genome shotgun (WGS) entry which is preliminary data.</text>
</comment>
<keyword evidence="1" id="KW-0812">Transmembrane</keyword>
<evidence type="ECO:0000313" key="5">
    <source>
        <dbReference type="Proteomes" id="UP000216008"/>
    </source>
</evidence>
<dbReference type="Gene3D" id="2.40.128.690">
    <property type="entry name" value="YycH protein, domain 3-like"/>
    <property type="match status" value="1"/>
</dbReference>
<dbReference type="AlphaFoldDB" id="A0A1Z1NA79"/>
<dbReference type="GO" id="GO:0016020">
    <property type="term" value="C:membrane"/>
    <property type="evidence" value="ECO:0007669"/>
    <property type="project" value="InterPro"/>
</dbReference>
<organism evidence="4 5">
    <name type="scientific">Lactobacillus johnsonii</name>
    <dbReference type="NCBI Taxonomy" id="33959"/>
    <lineage>
        <taxon>Bacteria</taxon>
        <taxon>Bacillati</taxon>
        <taxon>Bacillota</taxon>
        <taxon>Bacilli</taxon>
        <taxon>Lactobacillales</taxon>
        <taxon>Lactobacillaceae</taxon>
        <taxon>Lactobacillus</taxon>
    </lineage>
</organism>
<dbReference type="EMBL" id="NIBB01000009">
    <property type="protein sequence ID" value="PAB53361.1"/>
    <property type="molecule type" value="Genomic_DNA"/>
</dbReference>
<evidence type="ECO:0000313" key="3">
    <source>
        <dbReference type="EMBL" id="PAB53361.1"/>
    </source>
</evidence>
<evidence type="ECO:0000259" key="2">
    <source>
        <dbReference type="Pfam" id="PF09648"/>
    </source>
</evidence>
<reference evidence="5 6" key="1">
    <citation type="submission" date="2017-05" db="EMBL/GenBank/DDBJ databases">
        <title>Lactobacillus johnsonii from commercial turkeys.</title>
        <authorList>
            <person name="Johnson T.J."/>
            <person name="Youmans B."/>
        </authorList>
    </citation>
    <scope>NUCLEOTIDE SEQUENCE [LARGE SCALE GENOMIC DNA]</scope>
    <source>
        <strain evidence="4 5">UMNLJ114</strain>
        <strain evidence="3 6">UMNLJ54</strain>
    </source>
</reference>
<protein>
    <recommendedName>
        <fullName evidence="2">Regulatory protein YycH-like domain-containing protein</fullName>
    </recommendedName>
</protein>
<accession>A0A1Z1NA79</accession>
<dbReference type="Proteomes" id="UP000216448">
    <property type="component" value="Unassembled WGS sequence"/>
</dbReference>
<name>A0A1Z1NA79_LACJH</name>
<feature type="transmembrane region" description="Helical" evidence="1">
    <location>
        <begin position="6"/>
        <end position="26"/>
    </location>
</feature>
<dbReference type="RefSeq" id="WP_087713404.1">
    <property type="nucleotide sequence ID" value="NZ_CP021703.1"/>
</dbReference>
<proteinExistence type="predicted"/>
<feature type="domain" description="Regulatory protein YycH-like" evidence="2">
    <location>
        <begin position="40"/>
        <end position="259"/>
    </location>
</feature>
<dbReference type="InterPro" id="IPR018604">
    <property type="entry name" value="YycI-like"/>
</dbReference>
<evidence type="ECO:0000256" key="1">
    <source>
        <dbReference type="SAM" id="Phobius"/>
    </source>
</evidence>
<evidence type="ECO:0000313" key="4">
    <source>
        <dbReference type="EMBL" id="PAB56993.1"/>
    </source>
</evidence>
<dbReference type="Pfam" id="PF09648">
    <property type="entry name" value="YycI"/>
    <property type="match status" value="1"/>
</dbReference>
<keyword evidence="1" id="KW-0472">Membrane</keyword>
<gene>
    <name evidence="3" type="ORF">A3P64_01980</name>
    <name evidence="4" type="ORF">A3Q24_01090</name>
</gene>
<sequence length="275" mass="31335">MDFKRIEWIFLIVFIGINIFLGIELWQTPTLLSAGSTPTQTQTDIKSETSADQITIPKVNDKQEDGYYLAAKTDNSWIKKATQQVKGQVENNSSENLIYVHLDKPITLSKNKKEALRQIMRFKDDSQNVYQGKNYAYLSELSEGDDYIFNQKNKYGEFFAATARLHIIVKDNQIVSYSQSYVDDLNPVRERQNTISSKAAVDSLYTYSELPNNSKVILLKQVYTKLLTVKGNTIYIPTWLAAIENNTSKTVTLKRVNAFTGTIIQNNVTTDDSKE</sequence>